<dbReference type="eggNOG" id="COG0561">
    <property type="taxonomic scope" value="Bacteria"/>
</dbReference>
<reference evidence="1 2" key="1">
    <citation type="journal article" date="2015" name="Genome Announc.">
        <title>Expanding the biotechnology potential of lactobacilli through comparative genomics of 213 strains and associated genera.</title>
        <authorList>
            <person name="Sun Z."/>
            <person name="Harris H.M."/>
            <person name="McCann A."/>
            <person name="Guo C."/>
            <person name="Argimon S."/>
            <person name="Zhang W."/>
            <person name="Yang X."/>
            <person name="Jeffery I.B."/>
            <person name="Cooney J.C."/>
            <person name="Kagawa T.F."/>
            <person name="Liu W."/>
            <person name="Song Y."/>
            <person name="Salvetti E."/>
            <person name="Wrobel A."/>
            <person name="Rasinkangas P."/>
            <person name="Parkhill J."/>
            <person name="Rea M.C."/>
            <person name="O'Sullivan O."/>
            <person name="Ritari J."/>
            <person name="Douillard F.P."/>
            <person name="Paul Ross R."/>
            <person name="Yang R."/>
            <person name="Briner A.E."/>
            <person name="Felis G.E."/>
            <person name="de Vos W.M."/>
            <person name="Barrangou R."/>
            <person name="Klaenhammer T.R."/>
            <person name="Caufield P.W."/>
            <person name="Cui Y."/>
            <person name="Zhang H."/>
            <person name="O'Toole P.W."/>
        </authorList>
    </citation>
    <scope>NUCLEOTIDE SEQUENCE [LARGE SCALE GENOMIC DNA]</scope>
    <source>
        <strain evidence="1 2">DSM 20178</strain>
    </source>
</reference>
<dbReference type="Pfam" id="PF08282">
    <property type="entry name" value="Hydrolase_3"/>
    <property type="match status" value="1"/>
</dbReference>
<dbReference type="NCBIfam" id="TIGR00099">
    <property type="entry name" value="Cof-subfamily"/>
    <property type="match status" value="1"/>
</dbReference>
<sequence length="270" mass="29462">MNRYLIALDLDGTTLNADGQLSAGTIAVLQAAQAAGHLVVIATGRPDAISEQFYDALKLQGPMINFNGALIHMPHRHWQYEKEVTIPIPVALSLRQLKQAFAFKVMVAEGKRLLVADRPYANIPFLPDRLHPDALLDEQGLRQAPISVTMFMEAKIFKPVARQVAALYPHLAAKTWGAWSGEYTALEVTSRNTSKSRALAYVAGCYGIDQSHIIAFGDDMNDLDMLQFAGHGVAMKNARPAILAAADAHTPSDNEHDGVADYLADYLKLA</sequence>
<dbReference type="CDD" id="cd07516">
    <property type="entry name" value="HAD_Pase"/>
    <property type="match status" value="1"/>
</dbReference>
<dbReference type="Proteomes" id="UP000051984">
    <property type="component" value="Unassembled WGS sequence"/>
</dbReference>
<evidence type="ECO:0000313" key="1">
    <source>
        <dbReference type="EMBL" id="KRK12820.1"/>
    </source>
</evidence>
<proteinExistence type="predicted"/>
<protein>
    <submittedName>
        <fullName evidence="1">Hydrolase of the HAD superfamily protein</fullName>
    </submittedName>
</protein>
<dbReference type="PANTHER" id="PTHR10000">
    <property type="entry name" value="PHOSPHOSERINE PHOSPHATASE"/>
    <property type="match status" value="1"/>
</dbReference>
<dbReference type="Gene3D" id="3.30.1240.10">
    <property type="match status" value="1"/>
</dbReference>
<dbReference type="RefSeq" id="WP_010490880.1">
    <property type="nucleotide sequence ID" value="NZ_AZCT01000004.1"/>
</dbReference>
<keyword evidence="1" id="KW-0378">Hydrolase</keyword>
<dbReference type="GeneID" id="93270220"/>
<gene>
    <name evidence="1" type="ORF">FD51_GL002408</name>
</gene>
<dbReference type="SFLD" id="SFLDS00003">
    <property type="entry name" value="Haloacid_Dehalogenase"/>
    <property type="match status" value="1"/>
</dbReference>
<dbReference type="SFLD" id="SFLDG01140">
    <property type="entry name" value="C2.B:_Phosphomannomutase_and_P"/>
    <property type="match status" value="1"/>
</dbReference>
<dbReference type="GO" id="GO:0005829">
    <property type="term" value="C:cytosol"/>
    <property type="evidence" value="ECO:0007669"/>
    <property type="project" value="TreeGrafter"/>
</dbReference>
<name>A0A0R1F1K5_LACZE</name>
<accession>A0A0R1F1K5</accession>
<dbReference type="SUPFAM" id="SSF56784">
    <property type="entry name" value="HAD-like"/>
    <property type="match status" value="1"/>
</dbReference>
<dbReference type="GO" id="GO:0016791">
    <property type="term" value="F:phosphatase activity"/>
    <property type="evidence" value="ECO:0007669"/>
    <property type="project" value="TreeGrafter"/>
</dbReference>
<dbReference type="InterPro" id="IPR000150">
    <property type="entry name" value="Cof"/>
</dbReference>
<dbReference type="InterPro" id="IPR023214">
    <property type="entry name" value="HAD_sf"/>
</dbReference>
<dbReference type="GO" id="GO:0000287">
    <property type="term" value="F:magnesium ion binding"/>
    <property type="evidence" value="ECO:0007669"/>
    <property type="project" value="TreeGrafter"/>
</dbReference>
<organism evidence="1 2">
    <name type="scientific">Lacticaseibacillus zeae DSM 20178 = KCTC 3804</name>
    <dbReference type="NCBI Taxonomy" id="1423816"/>
    <lineage>
        <taxon>Bacteria</taxon>
        <taxon>Bacillati</taxon>
        <taxon>Bacillota</taxon>
        <taxon>Bacilli</taxon>
        <taxon>Lactobacillales</taxon>
        <taxon>Lactobacillaceae</taxon>
        <taxon>Lacticaseibacillus</taxon>
    </lineage>
</organism>
<dbReference type="Gene3D" id="3.40.50.1000">
    <property type="entry name" value="HAD superfamily/HAD-like"/>
    <property type="match status" value="1"/>
</dbReference>
<dbReference type="AlphaFoldDB" id="A0A0R1F1K5"/>
<comment type="caution">
    <text evidence="1">The sequence shown here is derived from an EMBL/GenBank/DDBJ whole genome shotgun (WGS) entry which is preliminary data.</text>
</comment>
<dbReference type="PANTHER" id="PTHR10000:SF23">
    <property type="entry name" value="5-AMINO-6-(5-PHOSPHO-D-RIBITYLAMINO)URACIL PHOSPHATASE YITU"/>
    <property type="match status" value="1"/>
</dbReference>
<dbReference type="PATRIC" id="fig|1423816.3.peg.2505"/>
<dbReference type="InterPro" id="IPR036412">
    <property type="entry name" value="HAD-like_sf"/>
</dbReference>
<evidence type="ECO:0000313" key="2">
    <source>
        <dbReference type="Proteomes" id="UP000051984"/>
    </source>
</evidence>
<dbReference type="EMBL" id="AZCT01000004">
    <property type="protein sequence ID" value="KRK12820.1"/>
    <property type="molecule type" value="Genomic_DNA"/>
</dbReference>